<dbReference type="OrthoDB" id="2436050at2759"/>
<gene>
    <name evidence="1" type="ORF">CPELLU_LOCUS4157</name>
</gene>
<evidence type="ECO:0000313" key="1">
    <source>
        <dbReference type="EMBL" id="CAG8537836.1"/>
    </source>
</evidence>
<accession>A0A9N9APP3</accession>
<sequence>MNRYYENNGNDYGNDPSDRSRNLLISTSDDDLVRIDIESITFHPQKTQLFSGTITDETLSADVTTSVECTNLELCVKLGEEGVSIILDRYLEDIESSVDELISLLDSDEMDDIEEKDLKVKEIIFIEINQVVGFKMESRNIYFEFEKGIISEHYCYPSESISSATQIPELTNRLLENATLMIAKPKNLVSKGRLMKFKEGVNLQRLDRSSYEPTFNWNQDTTSNWNQNTTSNWNQNTTSNWNQNTTSNWNQYITSNWNQDTTSNWNQDTISNWNQDTTSNWNQDTVLNKDQPNNNFVPVNKKTSVKSPEVKINNQFANNKIINHQPKYNHITKHKYSSFTIHYAIDSPIHRTTIKNTFQIPEKATLEELLFYINKQQTTTSSFEATLKNFYYENNFNQKIMIVDEEDWKLAKWERKMSGKPEFFIKFC</sequence>
<proteinExistence type="predicted"/>
<reference evidence="1" key="1">
    <citation type="submission" date="2021-06" db="EMBL/GenBank/DDBJ databases">
        <authorList>
            <person name="Kallberg Y."/>
            <person name="Tangrot J."/>
            <person name="Rosling A."/>
        </authorList>
    </citation>
    <scope>NUCLEOTIDE SEQUENCE</scope>
    <source>
        <strain evidence="1">FL966</strain>
    </source>
</reference>
<dbReference type="EMBL" id="CAJVQA010002136">
    <property type="protein sequence ID" value="CAG8537836.1"/>
    <property type="molecule type" value="Genomic_DNA"/>
</dbReference>
<dbReference type="Proteomes" id="UP000789759">
    <property type="component" value="Unassembled WGS sequence"/>
</dbReference>
<evidence type="ECO:0000313" key="2">
    <source>
        <dbReference type="Proteomes" id="UP000789759"/>
    </source>
</evidence>
<keyword evidence="2" id="KW-1185">Reference proteome</keyword>
<dbReference type="AlphaFoldDB" id="A0A9N9APP3"/>
<protein>
    <submittedName>
        <fullName evidence="1">22733_t:CDS:1</fullName>
    </submittedName>
</protein>
<name>A0A9N9APP3_9GLOM</name>
<comment type="caution">
    <text evidence="1">The sequence shown here is derived from an EMBL/GenBank/DDBJ whole genome shotgun (WGS) entry which is preliminary data.</text>
</comment>
<organism evidence="1 2">
    <name type="scientific">Cetraspora pellucida</name>
    <dbReference type="NCBI Taxonomy" id="1433469"/>
    <lineage>
        <taxon>Eukaryota</taxon>
        <taxon>Fungi</taxon>
        <taxon>Fungi incertae sedis</taxon>
        <taxon>Mucoromycota</taxon>
        <taxon>Glomeromycotina</taxon>
        <taxon>Glomeromycetes</taxon>
        <taxon>Diversisporales</taxon>
        <taxon>Gigasporaceae</taxon>
        <taxon>Cetraspora</taxon>
    </lineage>
</organism>